<dbReference type="SUPFAM" id="SSF47413">
    <property type="entry name" value="lambda repressor-like DNA-binding domains"/>
    <property type="match status" value="1"/>
</dbReference>
<dbReference type="PANTHER" id="PTHR30146:SF148">
    <property type="entry name" value="HTH-TYPE TRANSCRIPTIONAL REPRESSOR PURR-RELATED"/>
    <property type="match status" value="1"/>
</dbReference>
<dbReference type="GO" id="GO:0000976">
    <property type="term" value="F:transcription cis-regulatory region binding"/>
    <property type="evidence" value="ECO:0007669"/>
    <property type="project" value="TreeGrafter"/>
</dbReference>
<evidence type="ECO:0000313" key="6">
    <source>
        <dbReference type="EMBL" id="RLE09619.1"/>
    </source>
</evidence>
<dbReference type="Gene3D" id="3.40.50.2300">
    <property type="match status" value="2"/>
</dbReference>
<dbReference type="PROSITE" id="PS50932">
    <property type="entry name" value="HTH_LACI_2"/>
    <property type="match status" value="1"/>
</dbReference>
<protein>
    <submittedName>
        <fullName evidence="6">LacI family transcriptional regulator</fullName>
    </submittedName>
</protein>
<name>A0A497E455_UNCAE</name>
<sequence>MKQRTTLKDVAKEAGVSVTMASRVLGNYGYFSEETKSKVLKAAEKLNYRPNIIARGLRVRETKAIGVIISDVLSFFFTTLVRGIEDVANQSGYSVILCNSDEDPKKERSYLSALYERGVDGLIVSPSTGNYSYLKKLSRGGMPLVLVDRKIRGLAVPTVIVDNEAGSYEAVNYLISSGHRRIGIITGLKGVMTSEERLAGYKRALKENGLPVDEKLIKEGDYRREKAKEAALEFLRMKNPPTALFVCNEPMTSGALLALREKKVKIPEQMAIIGFDDPVWAPLTEPALSTVSQPSYAMGTLACQTLLKEIRQTGCTKISPEDIILKPKLIIRESSGERP</sequence>
<keyword evidence="4" id="KW-0804">Transcription</keyword>
<dbReference type="AlphaFoldDB" id="A0A497E455"/>
<dbReference type="CDD" id="cd01392">
    <property type="entry name" value="HTH_LacI"/>
    <property type="match status" value="1"/>
</dbReference>
<dbReference type="Gene3D" id="1.10.260.40">
    <property type="entry name" value="lambda repressor-like DNA-binding domains"/>
    <property type="match status" value="1"/>
</dbReference>
<dbReference type="SUPFAM" id="SSF53822">
    <property type="entry name" value="Periplasmic binding protein-like I"/>
    <property type="match status" value="1"/>
</dbReference>
<dbReference type="PANTHER" id="PTHR30146">
    <property type="entry name" value="LACI-RELATED TRANSCRIPTIONAL REPRESSOR"/>
    <property type="match status" value="1"/>
</dbReference>
<evidence type="ECO:0000313" key="7">
    <source>
        <dbReference type="Proteomes" id="UP000279422"/>
    </source>
</evidence>
<reference evidence="6 7" key="1">
    <citation type="submission" date="2018-06" db="EMBL/GenBank/DDBJ databases">
        <title>Extensive metabolic versatility and redundancy in microbially diverse, dynamic hydrothermal sediments.</title>
        <authorList>
            <person name="Dombrowski N."/>
            <person name="Teske A."/>
            <person name="Baker B.J."/>
        </authorList>
    </citation>
    <scope>NUCLEOTIDE SEQUENCE [LARGE SCALE GENOMIC DNA]</scope>
    <source>
        <strain evidence="6">B47_G16</strain>
    </source>
</reference>
<evidence type="ECO:0000256" key="3">
    <source>
        <dbReference type="ARBA" id="ARBA00023125"/>
    </source>
</evidence>
<evidence type="ECO:0000256" key="4">
    <source>
        <dbReference type="ARBA" id="ARBA00023163"/>
    </source>
</evidence>
<keyword evidence="1" id="KW-0678">Repressor</keyword>
<evidence type="ECO:0000256" key="2">
    <source>
        <dbReference type="ARBA" id="ARBA00023015"/>
    </source>
</evidence>
<proteinExistence type="predicted"/>
<evidence type="ECO:0000256" key="1">
    <source>
        <dbReference type="ARBA" id="ARBA00022491"/>
    </source>
</evidence>
<dbReference type="EMBL" id="QMPZ01000037">
    <property type="protein sequence ID" value="RLE09619.1"/>
    <property type="molecule type" value="Genomic_DNA"/>
</dbReference>
<dbReference type="Pfam" id="PF00356">
    <property type="entry name" value="LacI"/>
    <property type="match status" value="1"/>
</dbReference>
<gene>
    <name evidence="6" type="ORF">DRJ00_03770</name>
</gene>
<dbReference type="InterPro" id="IPR000843">
    <property type="entry name" value="HTH_LacI"/>
</dbReference>
<dbReference type="Proteomes" id="UP000279422">
    <property type="component" value="Unassembled WGS sequence"/>
</dbReference>
<evidence type="ECO:0000259" key="5">
    <source>
        <dbReference type="PROSITE" id="PS50932"/>
    </source>
</evidence>
<dbReference type="InterPro" id="IPR028082">
    <property type="entry name" value="Peripla_BP_I"/>
</dbReference>
<organism evidence="6 7">
    <name type="scientific">Aerophobetes bacterium</name>
    <dbReference type="NCBI Taxonomy" id="2030807"/>
    <lineage>
        <taxon>Bacteria</taxon>
        <taxon>Candidatus Aerophobota</taxon>
    </lineage>
</organism>
<comment type="caution">
    <text evidence="6">The sequence shown here is derived from an EMBL/GenBank/DDBJ whole genome shotgun (WGS) entry which is preliminary data.</text>
</comment>
<dbReference type="InterPro" id="IPR001761">
    <property type="entry name" value="Peripla_BP/Lac1_sug-bd_dom"/>
</dbReference>
<keyword evidence="3" id="KW-0238">DNA-binding</keyword>
<dbReference type="SMART" id="SM00354">
    <property type="entry name" value="HTH_LACI"/>
    <property type="match status" value="1"/>
</dbReference>
<dbReference type="CDD" id="cd06267">
    <property type="entry name" value="PBP1_LacI_sugar_binding-like"/>
    <property type="match status" value="1"/>
</dbReference>
<dbReference type="Pfam" id="PF00532">
    <property type="entry name" value="Peripla_BP_1"/>
    <property type="match status" value="1"/>
</dbReference>
<feature type="domain" description="HTH lacI-type" evidence="5">
    <location>
        <begin position="5"/>
        <end position="59"/>
    </location>
</feature>
<dbReference type="InterPro" id="IPR010982">
    <property type="entry name" value="Lambda_DNA-bd_dom_sf"/>
</dbReference>
<accession>A0A497E455</accession>
<dbReference type="GO" id="GO:0003700">
    <property type="term" value="F:DNA-binding transcription factor activity"/>
    <property type="evidence" value="ECO:0007669"/>
    <property type="project" value="TreeGrafter"/>
</dbReference>
<keyword evidence="2" id="KW-0805">Transcription regulation</keyword>